<evidence type="ECO:0000256" key="3">
    <source>
        <dbReference type="ARBA" id="ARBA00022475"/>
    </source>
</evidence>
<keyword evidence="2" id="KW-0813">Transport</keyword>
<feature type="transmembrane region" description="Helical" evidence="8">
    <location>
        <begin position="132"/>
        <end position="153"/>
    </location>
</feature>
<feature type="transmembrane region" description="Helical" evidence="8">
    <location>
        <begin position="30"/>
        <end position="53"/>
    </location>
</feature>
<dbReference type="Pfam" id="PF00528">
    <property type="entry name" value="BPD_transp_1"/>
    <property type="match status" value="1"/>
</dbReference>
<evidence type="ECO:0000259" key="9">
    <source>
        <dbReference type="PROSITE" id="PS50928"/>
    </source>
</evidence>
<evidence type="ECO:0000256" key="8">
    <source>
        <dbReference type="SAM" id="Phobius"/>
    </source>
</evidence>
<protein>
    <submittedName>
        <fullName evidence="10">Unannotated protein</fullName>
    </submittedName>
</protein>
<dbReference type="InterPro" id="IPR000515">
    <property type="entry name" value="MetI-like"/>
</dbReference>
<evidence type="ECO:0000256" key="6">
    <source>
        <dbReference type="ARBA" id="ARBA00022989"/>
    </source>
</evidence>
<comment type="subcellular location">
    <subcellularLocation>
        <location evidence="1">Cell inner membrane</location>
        <topology evidence="1">Multi-pass membrane protein</topology>
    </subcellularLocation>
</comment>
<keyword evidence="4" id="KW-0997">Cell inner membrane</keyword>
<evidence type="ECO:0000256" key="4">
    <source>
        <dbReference type="ARBA" id="ARBA00022519"/>
    </source>
</evidence>
<organism evidence="10">
    <name type="scientific">freshwater metagenome</name>
    <dbReference type="NCBI Taxonomy" id="449393"/>
    <lineage>
        <taxon>unclassified sequences</taxon>
        <taxon>metagenomes</taxon>
        <taxon>ecological metagenomes</taxon>
    </lineage>
</organism>
<feature type="domain" description="ABC transmembrane type-1" evidence="9">
    <location>
        <begin position="1"/>
        <end position="153"/>
    </location>
</feature>
<dbReference type="EMBL" id="CAFBNJ010000001">
    <property type="protein sequence ID" value="CAB4939070.1"/>
    <property type="molecule type" value="Genomic_DNA"/>
</dbReference>
<name>A0A6J7J7K6_9ZZZZ</name>
<dbReference type="PANTHER" id="PTHR43357:SF4">
    <property type="entry name" value="INNER MEMBRANE ABC TRANSPORTER PERMEASE PROTEIN YDCV"/>
    <property type="match status" value="1"/>
</dbReference>
<keyword evidence="5 8" id="KW-0812">Transmembrane</keyword>
<evidence type="ECO:0000313" key="10">
    <source>
        <dbReference type="EMBL" id="CAB4939070.1"/>
    </source>
</evidence>
<keyword evidence="7 8" id="KW-0472">Membrane</keyword>
<keyword evidence="6 8" id="KW-1133">Transmembrane helix</keyword>
<evidence type="ECO:0000256" key="1">
    <source>
        <dbReference type="ARBA" id="ARBA00004429"/>
    </source>
</evidence>
<accession>A0A6J7J7K6</accession>
<dbReference type="InterPro" id="IPR035906">
    <property type="entry name" value="MetI-like_sf"/>
</dbReference>
<dbReference type="Gene3D" id="1.10.3720.10">
    <property type="entry name" value="MetI-like"/>
    <property type="match status" value="1"/>
</dbReference>
<reference evidence="10" key="1">
    <citation type="submission" date="2020-05" db="EMBL/GenBank/DDBJ databases">
        <authorList>
            <person name="Chiriac C."/>
            <person name="Salcher M."/>
            <person name="Ghai R."/>
            <person name="Kavagutti S V."/>
        </authorList>
    </citation>
    <scope>NUCLEOTIDE SEQUENCE</scope>
</reference>
<proteinExistence type="predicted"/>
<evidence type="ECO:0000256" key="5">
    <source>
        <dbReference type="ARBA" id="ARBA00022692"/>
    </source>
</evidence>
<keyword evidence="3" id="KW-1003">Cell membrane</keyword>
<dbReference type="GO" id="GO:0055085">
    <property type="term" value="P:transmembrane transport"/>
    <property type="evidence" value="ECO:0007669"/>
    <property type="project" value="InterPro"/>
</dbReference>
<evidence type="ECO:0000256" key="7">
    <source>
        <dbReference type="ARBA" id="ARBA00023136"/>
    </source>
</evidence>
<dbReference type="GO" id="GO:0005886">
    <property type="term" value="C:plasma membrane"/>
    <property type="evidence" value="ECO:0007669"/>
    <property type="project" value="UniProtKB-SubCell"/>
</dbReference>
<dbReference type="PROSITE" id="PS50928">
    <property type="entry name" value="ABC_TM1"/>
    <property type="match status" value="1"/>
</dbReference>
<dbReference type="PANTHER" id="PTHR43357">
    <property type="entry name" value="INNER MEMBRANE ABC TRANSPORTER PERMEASE PROTEIN YDCV"/>
    <property type="match status" value="1"/>
</dbReference>
<dbReference type="CDD" id="cd06261">
    <property type="entry name" value="TM_PBP2"/>
    <property type="match status" value="1"/>
</dbReference>
<gene>
    <name evidence="10" type="ORF">UFOPK3785_00051</name>
</gene>
<feature type="transmembrane region" description="Helical" evidence="8">
    <location>
        <begin position="74"/>
        <end position="97"/>
    </location>
</feature>
<sequence length="164" mass="17689">MIPLGTSAVTVGFGFLIVFDEPPLNLRSSLWLIPIAHVIVALPFVVRLLVPGLRSIDPRLREAASMLGASPRRVWWTIDVPIVGRALAVAAGFAFAISLGEFGATAFLARPDRPTMPIAIYRALGRPGDYNFGQAMAMSTILMVLTVIVVTAIDRFRPAGVSEF</sequence>
<evidence type="ECO:0000256" key="2">
    <source>
        <dbReference type="ARBA" id="ARBA00022448"/>
    </source>
</evidence>
<dbReference type="AlphaFoldDB" id="A0A6J7J7K6"/>
<dbReference type="SUPFAM" id="SSF161098">
    <property type="entry name" value="MetI-like"/>
    <property type="match status" value="1"/>
</dbReference>